<name>A0ABY7QWC3_9ACTN</name>
<dbReference type="CDD" id="cd01299">
    <property type="entry name" value="Met_dep_hydrolase_A"/>
    <property type="match status" value="1"/>
</dbReference>
<feature type="domain" description="Amidohydrolase-related" evidence="1">
    <location>
        <begin position="61"/>
        <end position="423"/>
    </location>
</feature>
<dbReference type="InterPro" id="IPR006680">
    <property type="entry name" value="Amidohydro-rel"/>
</dbReference>
<evidence type="ECO:0000313" key="3">
    <source>
        <dbReference type="Proteomes" id="UP001212097"/>
    </source>
</evidence>
<dbReference type="InterPro" id="IPR032466">
    <property type="entry name" value="Metal_Hydrolase"/>
</dbReference>
<organism evidence="2 3">
    <name type="scientific">Cutibacterium equinum</name>
    <dbReference type="NCBI Taxonomy" id="3016342"/>
    <lineage>
        <taxon>Bacteria</taxon>
        <taxon>Bacillati</taxon>
        <taxon>Actinomycetota</taxon>
        <taxon>Actinomycetes</taxon>
        <taxon>Propionibacteriales</taxon>
        <taxon>Propionibacteriaceae</taxon>
        <taxon>Cutibacterium</taxon>
    </lineage>
</organism>
<dbReference type="InterPro" id="IPR011059">
    <property type="entry name" value="Metal-dep_hydrolase_composite"/>
</dbReference>
<dbReference type="Proteomes" id="UP001212097">
    <property type="component" value="Chromosome"/>
</dbReference>
<dbReference type="SUPFAM" id="SSF51338">
    <property type="entry name" value="Composite domain of metallo-dependent hydrolases"/>
    <property type="match status" value="1"/>
</dbReference>
<dbReference type="Pfam" id="PF01979">
    <property type="entry name" value="Amidohydro_1"/>
    <property type="match status" value="1"/>
</dbReference>
<proteinExistence type="predicted"/>
<dbReference type="PANTHER" id="PTHR43135:SF3">
    <property type="entry name" value="ALPHA-D-RIBOSE 1-METHYLPHOSPHONATE 5-TRIPHOSPHATE DIPHOSPHATASE"/>
    <property type="match status" value="1"/>
</dbReference>
<evidence type="ECO:0000259" key="1">
    <source>
        <dbReference type="Pfam" id="PF01979"/>
    </source>
</evidence>
<dbReference type="Gene3D" id="1.20.58.520">
    <property type="entry name" value="Amidohydrolase"/>
    <property type="match status" value="1"/>
</dbReference>
<dbReference type="SUPFAM" id="SSF51556">
    <property type="entry name" value="Metallo-dependent hydrolases"/>
    <property type="match status" value="1"/>
</dbReference>
<dbReference type="InterPro" id="IPR057744">
    <property type="entry name" value="OTAase-like"/>
</dbReference>
<dbReference type="Gene3D" id="3.40.50.10910">
    <property type="entry name" value="Amidohydrolase"/>
    <property type="match status" value="1"/>
</dbReference>
<keyword evidence="3" id="KW-1185">Reference proteome</keyword>
<dbReference type="EMBL" id="CP115668">
    <property type="protein sequence ID" value="WCC79359.1"/>
    <property type="molecule type" value="Genomic_DNA"/>
</dbReference>
<gene>
    <name evidence="2" type="ORF">O6R08_07430</name>
</gene>
<reference evidence="2 3" key="1">
    <citation type="submission" date="2023-01" db="EMBL/GenBank/DDBJ databases">
        <authorList>
            <person name="Lee S.H."/>
            <person name="Jung H.S."/>
            <person name="Yun J.U."/>
        </authorList>
    </citation>
    <scope>NUCLEOTIDE SEQUENCE [LARGE SCALE GENOMIC DNA]</scope>
    <source>
        <strain evidence="2 3">CBA3108</strain>
    </source>
</reference>
<dbReference type="RefSeq" id="WP_271417561.1">
    <property type="nucleotide sequence ID" value="NZ_CP115668.1"/>
</dbReference>
<sequence length="444" mass="47133">MTTRVALTGANVLTCDRDGSVLSDQTVLVAEDGFIEAVGSREELAERAVAAQRQIDCTGKWVMPGLINAHAHLLADGRPLPKALMNAALARGIVGFWKTPLGRPMLRERARGFAQAELNSGVTTFRSLGEYDNEAVSLGRESESGQWLGPRIMASGPMLAITGGHGAELGLARVVDAPWEGRKAVRQNLRLGATSIKIAATGGVTDAKVVGEAGRPQMTTEEMTAICEEAHSAGVLVAAHAQSPEGVLRSLKAGVDTIEHGSAMTDEIIELFHDNPRSLRGWSAFDATLLAAAPLVEIDTKITGINNVVRENAKIVLDSMVQGIRDAIANDVVLGSGLDSSMTFTPHYAMWRELDLVVSRTGLSHARALESVTRVNAKMLGLESVTGAVEAGLSADLLILGSNPLDDLKALEAIDTVVVRGNVIDAPSVDTFDEIDELLDTLRR</sequence>
<reference evidence="2 3" key="2">
    <citation type="submission" date="2023-06" db="EMBL/GenBank/DDBJ databases">
        <title>The Gram-positive Non-spore-bearing Anaerobic Bacilli of Human Feces.</title>
        <authorList>
            <person name="Eggerth A.H."/>
        </authorList>
    </citation>
    <scope>NUCLEOTIDE SEQUENCE [LARGE SCALE GENOMIC DNA]</scope>
    <source>
        <strain evidence="2 3">CBA3108</strain>
    </source>
</reference>
<evidence type="ECO:0000313" key="2">
    <source>
        <dbReference type="EMBL" id="WCC79359.1"/>
    </source>
</evidence>
<dbReference type="PANTHER" id="PTHR43135">
    <property type="entry name" value="ALPHA-D-RIBOSE 1-METHYLPHOSPHONATE 5-TRIPHOSPHATE DIPHOSPHATASE"/>
    <property type="match status" value="1"/>
</dbReference>
<accession>A0ABY7QWC3</accession>
<dbReference type="Gene3D" id="2.30.40.10">
    <property type="entry name" value="Urease, subunit C, domain 1"/>
    <property type="match status" value="1"/>
</dbReference>
<protein>
    <submittedName>
        <fullName evidence="2">Amidohydrolase family protein</fullName>
    </submittedName>
</protein>
<dbReference type="InterPro" id="IPR051781">
    <property type="entry name" value="Metallo-dep_Hydrolase"/>
</dbReference>